<evidence type="ECO:0000313" key="2">
    <source>
        <dbReference type="Proteomes" id="UP000033405"/>
    </source>
</evidence>
<accession>A0A0F3HGU5</accession>
<dbReference type="EMBL" id="JYOV01000012">
    <property type="protein sequence ID" value="KJU93454.1"/>
    <property type="molecule type" value="Genomic_DNA"/>
</dbReference>
<dbReference type="PATRIC" id="fig|28037.218.peg.1026"/>
<reference evidence="1 2" key="1">
    <citation type="submission" date="2015-02" db="EMBL/GenBank/DDBJ databases">
        <title>Evolution of amylase-binding proteins of oral streptococcal species.</title>
        <authorList>
            <person name="Haase E.M."/>
        </authorList>
    </citation>
    <scope>NUCLEOTIDE SEQUENCE [LARGE SCALE GENOMIC DNA]</scope>
    <source>
        <strain evidence="1 2">UC6950A</strain>
    </source>
</reference>
<sequence>MELLTIDQIISLTQVETQGLDPEIREGIVLNKTDLPVSELDRLKRQLQIQDLDPIFRKYILAYNWGQIGFLSYQFGYGDGTSLTWLINRNLEYHDYSTLQESSLIIIANGDPYTILLDCQSGAVYAVDAEMTYDEKIRLSPDFLAFIRAMGTAQSAVWTGCESDFIHLMTRIGHASSLIFWQSLVGFYD</sequence>
<dbReference type="RefSeq" id="WP_045763207.1">
    <property type="nucleotide sequence ID" value="NZ_JYOV01000012.1"/>
</dbReference>
<proteinExistence type="predicted"/>
<dbReference type="Gene3D" id="3.40.1580.10">
    <property type="entry name" value="SMI1/KNR4-like"/>
    <property type="match status" value="1"/>
</dbReference>
<name>A0A0F3HGU5_9STRE</name>
<gene>
    <name evidence="1" type="ORF">TZ96_01071</name>
</gene>
<protein>
    <recommendedName>
        <fullName evidence="3">SMI1 / KNR4 family protein</fullName>
    </recommendedName>
</protein>
<evidence type="ECO:0000313" key="1">
    <source>
        <dbReference type="EMBL" id="KJU93454.1"/>
    </source>
</evidence>
<dbReference type="SUPFAM" id="SSF160631">
    <property type="entry name" value="SMI1/KNR4-like"/>
    <property type="match status" value="1"/>
</dbReference>
<dbReference type="InterPro" id="IPR037883">
    <property type="entry name" value="Knr4/Smi1-like_sf"/>
</dbReference>
<organism evidence="1 2">
    <name type="scientific">Streptococcus infantis</name>
    <dbReference type="NCBI Taxonomy" id="68892"/>
    <lineage>
        <taxon>Bacteria</taxon>
        <taxon>Bacillati</taxon>
        <taxon>Bacillota</taxon>
        <taxon>Bacilli</taxon>
        <taxon>Lactobacillales</taxon>
        <taxon>Streptococcaceae</taxon>
        <taxon>Streptococcus</taxon>
    </lineage>
</organism>
<comment type="caution">
    <text evidence="1">The sequence shown here is derived from an EMBL/GenBank/DDBJ whole genome shotgun (WGS) entry which is preliminary data.</text>
</comment>
<evidence type="ECO:0008006" key="3">
    <source>
        <dbReference type="Google" id="ProtNLM"/>
    </source>
</evidence>
<dbReference type="AlphaFoldDB" id="A0A0F3HGU5"/>
<dbReference type="Proteomes" id="UP000033405">
    <property type="component" value="Unassembled WGS sequence"/>
</dbReference>